<evidence type="ECO:0000313" key="2">
    <source>
        <dbReference type="EMBL" id="BBB01874.1"/>
    </source>
</evidence>
<dbReference type="Gene3D" id="3.30.450.180">
    <property type="match status" value="1"/>
</dbReference>
<organism evidence="2 3">
    <name type="scientific">Actinacidiphila reveromycinica</name>
    <dbReference type="NCBI Taxonomy" id="659352"/>
    <lineage>
        <taxon>Bacteria</taxon>
        <taxon>Bacillati</taxon>
        <taxon>Actinomycetota</taxon>
        <taxon>Actinomycetes</taxon>
        <taxon>Kitasatosporales</taxon>
        <taxon>Streptomycetaceae</taxon>
        <taxon>Actinacidiphila</taxon>
    </lineage>
</organism>
<dbReference type="Pfam" id="PF17765">
    <property type="entry name" value="MLTR_LBD"/>
    <property type="match status" value="1"/>
</dbReference>
<dbReference type="KEGG" id="arev:RVR_9486"/>
<sequence>MAESASGLGTDLLPSWRARIRPRELPEAAWLEPLPEELTVALMARLLHVDERHYRRIEKGTAHGVSVTLITAIAQLLRLAPDETEMLYLWCGKPPPQAPPADTGEVPRDLVEVLEREEHGAYWCSAGYRMMAANRRALANWPWMEPGVNIMVSLLRGPGRAQCVDWETRWAPLLLAQLRRELIQAPGDGELWQLVDRLVADDPLVDRIWRATAESQPPAYGTTRPMLMPPWRPYTGGPVEITVTALVPVSRPDLRLVVGVPAPDVAPQLPELPELP</sequence>
<dbReference type="Proteomes" id="UP000595703">
    <property type="component" value="Chromosome"/>
</dbReference>
<reference evidence="2 3" key="4">
    <citation type="journal article" date="2020" name="Sci. Rep.">
        <title>beta-carboline chemical signals induce reveromycin production through a LuxR family regulator in Streptomyces sp. SN-593.</title>
        <authorList>
            <person name="Panthee S."/>
            <person name="Kito N."/>
            <person name="Hayashi T."/>
            <person name="Shimizu T."/>
            <person name="Ishikawa J."/>
            <person name="Hamamoto H."/>
            <person name="Osada H."/>
            <person name="Takahashi S."/>
        </authorList>
    </citation>
    <scope>NUCLEOTIDE SEQUENCE [LARGE SCALE GENOMIC DNA]</scope>
    <source>
        <strain evidence="2 3">SN-593</strain>
    </source>
</reference>
<accession>A0A7U3UZU3</accession>
<reference evidence="2 3" key="2">
    <citation type="journal article" date="2011" name="J. Antibiot.">
        <title>Furaquinocins I and J: novel polyketide isoprenoid hybrid compounds from Streptomyces reveromyceticus SN-593.</title>
        <authorList>
            <person name="Panthee S."/>
            <person name="Takahashi S."/>
            <person name="Takagi H."/>
            <person name="Nogawa T."/>
            <person name="Oowada E."/>
            <person name="Uramoto M."/>
            <person name="Osada H."/>
        </authorList>
    </citation>
    <scope>NUCLEOTIDE SEQUENCE [LARGE SCALE GENOMIC DNA]</scope>
    <source>
        <strain evidence="2 3">SN-593</strain>
    </source>
</reference>
<dbReference type="EMBL" id="AP018365">
    <property type="protein sequence ID" value="BBB01874.1"/>
    <property type="molecule type" value="Genomic_DNA"/>
</dbReference>
<keyword evidence="3" id="KW-1185">Reference proteome</keyword>
<dbReference type="AlphaFoldDB" id="A0A7U3UZU3"/>
<reference evidence="2 3" key="3">
    <citation type="journal article" date="2011" name="Nat. Chem. Biol.">
        <title>Reveromycin A biosynthesis uses RevG and RevJ for stereospecific spiroacetal formation.</title>
        <authorList>
            <person name="Takahashi S."/>
            <person name="Toyoda A."/>
            <person name="Sekiyama Y."/>
            <person name="Takagi H."/>
            <person name="Nogawa T."/>
            <person name="Uramoto M."/>
            <person name="Suzuki R."/>
            <person name="Koshino H."/>
            <person name="Kumano T."/>
            <person name="Panthee S."/>
            <person name="Dairi T."/>
            <person name="Ishikawa J."/>
            <person name="Ikeda H."/>
            <person name="Sakaki Y."/>
            <person name="Osada H."/>
        </authorList>
    </citation>
    <scope>NUCLEOTIDE SEQUENCE [LARGE SCALE GENOMIC DNA]</scope>
    <source>
        <strain evidence="2 3">SN-593</strain>
    </source>
</reference>
<evidence type="ECO:0000259" key="1">
    <source>
        <dbReference type="Pfam" id="PF17765"/>
    </source>
</evidence>
<proteinExistence type="predicted"/>
<reference evidence="2 3" key="1">
    <citation type="journal article" date="2010" name="J. Bacteriol.">
        <title>Biochemical characterization of a novel indole prenyltransferase from Streptomyces sp. SN-593.</title>
        <authorList>
            <person name="Takahashi S."/>
            <person name="Takagi H."/>
            <person name="Toyoda A."/>
            <person name="Uramoto M."/>
            <person name="Nogawa T."/>
            <person name="Ueki M."/>
            <person name="Sakaki Y."/>
            <person name="Osada H."/>
        </authorList>
    </citation>
    <scope>NUCLEOTIDE SEQUENCE [LARGE SCALE GENOMIC DNA]</scope>
    <source>
        <strain evidence="2 3">SN-593</strain>
    </source>
</reference>
<dbReference type="PANTHER" id="PTHR35010">
    <property type="entry name" value="BLL4672 PROTEIN-RELATED"/>
    <property type="match status" value="1"/>
</dbReference>
<feature type="domain" description="MmyB-like transcription regulator ligand binding" evidence="1">
    <location>
        <begin position="108"/>
        <end position="264"/>
    </location>
</feature>
<evidence type="ECO:0000313" key="3">
    <source>
        <dbReference type="Proteomes" id="UP000595703"/>
    </source>
</evidence>
<protein>
    <recommendedName>
        <fullName evidence="1">MmyB-like transcription regulator ligand binding domain-containing protein</fullName>
    </recommendedName>
</protein>
<dbReference type="PANTHER" id="PTHR35010:SF2">
    <property type="entry name" value="BLL4672 PROTEIN"/>
    <property type="match status" value="1"/>
</dbReference>
<dbReference type="InterPro" id="IPR041413">
    <property type="entry name" value="MLTR_LBD"/>
</dbReference>
<gene>
    <name evidence="2" type="ORF">RVR_9486</name>
</gene>
<name>A0A7U3UZU3_9ACTN</name>